<evidence type="ECO:0000256" key="4">
    <source>
        <dbReference type="ARBA" id="ARBA00022989"/>
    </source>
</evidence>
<evidence type="ECO:0000313" key="7">
    <source>
        <dbReference type="EMBL" id="MBP1989732.1"/>
    </source>
</evidence>
<evidence type="ECO:0000256" key="2">
    <source>
        <dbReference type="ARBA" id="ARBA00022475"/>
    </source>
</evidence>
<reference evidence="7 8" key="1">
    <citation type="submission" date="2021-03" db="EMBL/GenBank/DDBJ databases">
        <title>Genomic Encyclopedia of Type Strains, Phase IV (KMG-IV): sequencing the most valuable type-strain genomes for metagenomic binning, comparative biology and taxonomic classification.</title>
        <authorList>
            <person name="Goeker M."/>
        </authorList>
    </citation>
    <scope>NUCLEOTIDE SEQUENCE [LARGE SCALE GENOMIC DNA]</scope>
    <source>
        <strain evidence="7 8">DSM 26048</strain>
    </source>
</reference>
<feature type="transmembrane region" description="Helical" evidence="6">
    <location>
        <begin position="78"/>
        <end position="100"/>
    </location>
</feature>
<accession>A0ABS4IQ95</accession>
<comment type="caution">
    <text evidence="7">The sequence shown here is derived from an EMBL/GenBank/DDBJ whole genome shotgun (WGS) entry which is preliminary data.</text>
</comment>
<evidence type="ECO:0000313" key="8">
    <source>
        <dbReference type="Proteomes" id="UP001519287"/>
    </source>
</evidence>
<feature type="transmembrane region" description="Helical" evidence="6">
    <location>
        <begin position="180"/>
        <end position="200"/>
    </location>
</feature>
<dbReference type="Proteomes" id="UP001519287">
    <property type="component" value="Unassembled WGS sequence"/>
</dbReference>
<keyword evidence="2" id="KW-1003">Cell membrane</keyword>
<evidence type="ECO:0000256" key="3">
    <source>
        <dbReference type="ARBA" id="ARBA00022692"/>
    </source>
</evidence>
<feature type="transmembrane region" description="Helical" evidence="6">
    <location>
        <begin position="20"/>
        <end position="36"/>
    </location>
</feature>
<feature type="transmembrane region" description="Helical" evidence="6">
    <location>
        <begin position="148"/>
        <end position="168"/>
    </location>
</feature>
<name>A0ABS4IQ95_9BACL</name>
<dbReference type="Pfam" id="PF09678">
    <property type="entry name" value="Caa3_CtaG"/>
    <property type="match status" value="1"/>
</dbReference>
<dbReference type="InterPro" id="IPR019108">
    <property type="entry name" value="Caa3_assmbl_CtaG-rel"/>
</dbReference>
<organism evidence="7 8">
    <name type="scientific">Paenibacillus eucommiae</name>
    <dbReference type="NCBI Taxonomy" id="1355755"/>
    <lineage>
        <taxon>Bacteria</taxon>
        <taxon>Bacillati</taxon>
        <taxon>Bacillota</taxon>
        <taxon>Bacilli</taxon>
        <taxon>Bacillales</taxon>
        <taxon>Paenibacillaceae</taxon>
        <taxon>Paenibacillus</taxon>
    </lineage>
</organism>
<dbReference type="EMBL" id="JAGGLB010000003">
    <property type="protein sequence ID" value="MBP1989732.1"/>
    <property type="molecule type" value="Genomic_DNA"/>
</dbReference>
<feature type="transmembrane region" description="Helical" evidence="6">
    <location>
        <begin position="48"/>
        <end position="72"/>
    </location>
</feature>
<keyword evidence="4 6" id="KW-1133">Transmembrane helix</keyword>
<protein>
    <submittedName>
        <fullName evidence="7">Membrane protein</fullName>
    </submittedName>
</protein>
<evidence type="ECO:0000256" key="1">
    <source>
        <dbReference type="ARBA" id="ARBA00004651"/>
    </source>
</evidence>
<dbReference type="RefSeq" id="WP_209970540.1">
    <property type="nucleotide sequence ID" value="NZ_JAGGLB010000003.1"/>
</dbReference>
<comment type="subcellular location">
    <subcellularLocation>
        <location evidence="1">Cell membrane</location>
        <topology evidence="1">Multi-pass membrane protein</topology>
    </subcellularLocation>
</comment>
<keyword evidence="5 6" id="KW-0472">Membrane</keyword>
<keyword evidence="3 6" id="KW-0812">Transmembrane</keyword>
<evidence type="ECO:0000256" key="5">
    <source>
        <dbReference type="ARBA" id="ARBA00023136"/>
    </source>
</evidence>
<evidence type="ECO:0000256" key="6">
    <source>
        <dbReference type="SAM" id="Phobius"/>
    </source>
</evidence>
<proteinExistence type="predicted"/>
<keyword evidence="8" id="KW-1185">Reference proteome</keyword>
<gene>
    <name evidence="7" type="ORF">J2Z66_001330</name>
</gene>
<feature type="transmembrane region" description="Helical" evidence="6">
    <location>
        <begin position="242"/>
        <end position="264"/>
    </location>
</feature>
<sequence length="286" mass="32809">MDFMLLVETYGFRASFSPELFLMMTIVAVFYLRYLGSQVGRRGKFSFLLALFVFYFALGGPLNLLGHFWFSIHMLQQSFLYLIVPPLLYVGLPDSVFRLLSNLNISNRVLRLFAHPVFALFLFNGAFSFYHMPVIFDAAMSNYALHNMLHLLLFLSALCVWWCVFTPEGTVHAMSSPKKMGFIFVNGFLLTPACALIIFANDLIYNVYTGSTHLLCLPFYSLTVEKPAFDISWLTPMNDQQLGGVIMKVLQELSYGCILGYIFFQWYRKEKDKTEDLEDPRPVAST</sequence>
<feature type="transmembrane region" description="Helical" evidence="6">
    <location>
        <begin position="112"/>
        <end position="136"/>
    </location>
</feature>